<organism evidence="3">
    <name type="scientific">freshwater metagenome</name>
    <dbReference type="NCBI Taxonomy" id="449393"/>
    <lineage>
        <taxon>unclassified sequences</taxon>
        <taxon>metagenomes</taxon>
        <taxon>ecological metagenomes</taxon>
    </lineage>
</organism>
<proteinExistence type="predicted"/>
<feature type="transmembrane region" description="Helical" evidence="1">
    <location>
        <begin position="117"/>
        <end position="137"/>
    </location>
</feature>
<reference evidence="3" key="1">
    <citation type="submission" date="2014-06" db="EMBL/GenBank/DDBJ databases">
        <title>Key roles for freshwater Actinobacteria revealed by deep metagenomic sequencing.</title>
        <authorList>
            <person name="Ghai R."/>
            <person name="Mizuno C.M."/>
            <person name="Picazo A."/>
            <person name="Camacho A."/>
            <person name="Rodriguez-Valera F."/>
        </authorList>
    </citation>
    <scope>NUCLEOTIDE SEQUENCE</scope>
</reference>
<feature type="transmembrane region" description="Helical" evidence="1">
    <location>
        <begin position="44"/>
        <end position="67"/>
    </location>
</feature>
<accession>A0A094QHI1</accession>
<dbReference type="Pfam" id="PF01569">
    <property type="entry name" value="PAP2"/>
    <property type="match status" value="1"/>
</dbReference>
<gene>
    <name evidence="3" type="ORF">GM51_18815</name>
</gene>
<feature type="domain" description="Phosphatidic acid phosphatase type 2/haloperoxidase" evidence="2">
    <location>
        <begin position="48"/>
        <end position="160"/>
    </location>
</feature>
<evidence type="ECO:0000256" key="1">
    <source>
        <dbReference type="SAM" id="Phobius"/>
    </source>
</evidence>
<dbReference type="PANTHER" id="PTHR14969:SF13">
    <property type="entry name" value="AT30094P"/>
    <property type="match status" value="1"/>
</dbReference>
<keyword evidence="1" id="KW-0472">Membrane</keyword>
<dbReference type="PANTHER" id="PTHR14969">
    <property type="entry name" value="SPHINGOSINE-1-PHOSPHATE PHOSPHOHYDROLASE"/>
    <property type="match status" value="1"/>
</dbReference>
<evidence type="ECO:0000259" key="2">
    <source>
        <dbReference type="SMART" id="SM00014"/>
    </source>
</evidence>
<comment type="caution">
    <text evidence="3">The sequence shown here is derived from an EMBL/GenBank/DDBJ whole genome shotgun (WGS) entry which is preliminary data.</text>
</comment>
<keyword evidence="1" id="KW-1133">Transmembrane helix</keyword>
<feature type="transmembrane region" description="Helical" evidence="1">
    <location>
        <begin position="87"/>
        <end position="108"/>
    </location>
</feature>
<dbReference type="AlphaFoldDB" id="A0A094QHI1"/>
<evidence type="ECO:0000313" key="3">
    <source>
        <dbReference type="EMBL" id="KGA13816.1"/>
    </source>
</evidence>
<dbReference type="SUPFAM" id="SSF48317">
    <property type="entry name" value="Acid phosphatase/Vanadium-dependent haloperoxidase"/>
    <property type="match status" value="1"/>
</dbReference>
<keyword evidence="1" id="KW-0812">Transmembrane</keyword>
<dbReference type="EMBL" id="JNSL01000171">
    <property type="protein sequence ID" value="KGA13816.1"/>
    <property type="molecule type" value="Genomic_DNA"/>
</dbReference>
<dbReference type="InterPro" id="IPR000326">
    <property type="entry name" value="PAP2/HPO"/>
</dbReference>
<feature type="transmembrane region" description="Helical" evidence="1">
    <location>
        <begin position="13"/>
        <end position="37"/>
    </location>
</feature>
<feature type="transmembrane region" description="Helical" evidence="1">
    <location>
        <begin position="149"/>
        <end position="168"/>
    </location>
</feature>
<protein>
    <recommendedName>
        <fullName evidence="2">Phosphatidic acid phosphatase type 2/haloperoxidase domain-containing protein</fullName>
    </recommendedName>
</protein>
<name>A0A094QHI1_9ZZZZ</name>
<dbReference type="InterPro" id="IPR036938">
    <property type="entry name" value="PAP2/HPO_sf"/>
</dbReference>
<dbReference type="SMART" id="SM00014">
    <property type="entry name" value="acidPPc"/>
    <property type="match status" value="1"/>
</dbReference>
<sequence>MGTAKDIKASQDIFSVTVMLGLRGIILTICLPWMAWLSWKRRTWIPIAGFVLVLLFETGLAGALKMAVGRSFPYQYKGHILLDTNHLAFPSGHAANAVALWGYVAWYVTQGRRNMRIVAYVLAVIAWCVVGVSSWLIRTHWPTDLLAGFILGGIAVITVVNMLIAAGLSNTEVINHEATSEP</sequence>
<dbReference type="Gene3D" id="1.20.144.10">
    <property type="entry name" value="Phosphatidic acid phosphatase type 2/haloperoxidase"/>
    <property type="match status" value="1"/>
</dbReference>